<sequence>MLREIVVSASPLRTVDAVEGGTAQGYAKLDVCLMFHSSLPPDISSLMLRRRRKVQDDSGINSEP</sequence>
<gene>
    <name evidence="1" type="ORF">BAUCODRAFT_123060</name>
</gene>
<reference evidence="1 2" key="1">
    <citation type="journal article" date="2012" name="PLoS Pathog.">
        <title>Diverse lifestyles and strategies of plant pathogenesis encoded in the genomes of eighteen Dothideomycetes fungi.</title>
        <authorList>
            <person name="Ohm R.A."/>
            <person name="Feau N."/>
            <person name="Henrissat B."/>
            <person name="Schoch C.L."/>
            <person name="Horwitz B.A."/>
            <person name="Barry K.W."/>
            <person name="Condon B.J."/>
            <person name="Copeland A.C."/>
            <person name="Dhillon B."/>
            <person name="Glaser F."/>
            <person name="Hesse C.N."/>
            <person name="Kosti I."/>
            <person name="LaButti K."/>
            <person name="Lindquist E.A."/>
            <person name="Lucas S."/>
            <person name="Salamov A.A."/>
            <person name="Bradshaw R.E."/>
            <person name="Ciuffetti L."/>
            <person name="Hamelin R.C."/>
            <person name="Kema G.H.J."/>
            <person name="Lawrence C."/>
            <person name="Scott J.A."/>
            <person name="Spatafora J.W."/>
            <person name="Turgeon B.G."/>
            <person name="de Wit P.J.G.M."/>
            <person name="Zhong S."/>
            <person name="Goodwin S.B."/>
            <person name="Grigoriev I.V."/>
        </authorList>
    </citation>
    <scope>NUCLEOTIDE SEQUENCE [LARGE SCALE GENOMIC DNA]</scope>
    <source>
        <strain evidence="1 2">UAMH 10762</strain>
    </source>
</reference>
<proteinExistence type="predicted"/>
<organism evidence="1 2">
    <name type="scientific">Baudoinia panamericana (strain UAMH 10762)</name>
    <name type="common">Angels' share fungus</name>
    <name type="synonym">Baudoinia compniacensis (strain UAMH 10762)</name>
    <dbReference type="NCBI Taxonomy" id="717646"/>
    <lineage>
        <taxon>Eukaryota</taxon>
        <taxon>Fungi</taxon>
        <taxon>Dikarya</taxon>
        <taxon>Ascomycota</taxon>
        <taxon>Pezizomycotina</taxon>
        <taxon>Dothideomycetes</taxon>
        <taxon>Dothideomycetidae</taxon>
        <taxon>Mycosphaerellales</taxon>
        <taxon>Teratosphaeriaceae</taxon>
        <taxon>Baudoinia</taxon>
    </lineage>
</organism>
<dbReference type="AlphaFoldDB" id="M2N9H3"/>
<name>M2N9H3_BAUPA</name>
<evidence type="ECO:0000313" key="2">
    <source>
        <dbReference type="Proteomes" id="UP000011761"/>
    </source>
</evidence>
<dbReference type="HOGENOM" id="CLU_2867322_0_0_1"/>
<dbReference type="EMBL" id="KB445556">
    <property type="protein sequence ID" value="EMC95764.1"/>
    <property type="molecule type" value="Genomic_DNA"/>
</dbReference>
<dbReference type="GeneID" id="19107739"/>
<accession>M2N9H3</accession>
<keyword evidence="2" id="KW-1185">Reference proteome</keyword>
<dbReference type="RefSeq" id="XP_007677150.1">
    <property type="nucleotide sequence ID" value="XM_007678960.1"/>
</dbReference>
<evidence type="ECO:0000313" key="1">
    <source>
        <dbReference type="EMBL" id="EMC95764.1"/>
    </source>
</evidence>
<dbReference type="KEGG" id="bcom:BAUCODRAFT_123060"/>
<dbReference type="Proteomes" id="UP000011761">
    <property type="component" value="Unassembled WGS sequence"/>
</dbReference>
<protein>
    <submittedName>
        <fullName evidence="1">Uncharacterized protein</fullName>
    </submittedName>
</protein>